<dbReference type="InterPro" id="IPR009057">
    <property type="entry name" value="Homeodomain-like_sf"/>
</dbReference>
<dbReference type="InterPro" id="IPR001647">
    <property type="entry name" value="HTH_TetR"/>
</dbReference>
<dbReference type="PROSITE" id="PS50977">
    <property type="entry name" value="HTH_TETR_2"/>
    <property type="match status" value="1"/>
</dbReference>
<evidence type="ECO:0000256" key="1">
    <source>
        <dbReference type="ARBA" id="ARBA00023125"/>
    </source>
</evidence>
<dbReference type="OrthoDB" id="9810250at2"/>
<reference evidence="5" key="2">
    <citation type="submission" date="2011-02" db="EMBL/GenBank/DDBJ databases">
        <title>The complete genome of Syntrophobotulus glycolicus DSM 8271.</title>
        <authorList>
            <person name="Lucas S."/>
            <person name="Copeland A."/>
            <person name="Lapidus A."/>
            <person name="Bruce D."/>
            <person name="Goodwin L."/>
            <person name="Pitluck S."/>
            <person name="Kyrpides N."/>
            <person name="Mavromatis K."/>
            <person name="Pagani I."/>
            <person name="Ivanova N."/>
            <person name="Mikhailova N."/>
            <person name="Chertkov O."/>
            <person name="Held B."/>
            <person name="Detter J.C."/>
            <person name="Tapia R."/>
            <person name="Han C."/>
            <person name="Land M."/>
            <person name="Hauser L."/>
            <person name="Markowitz V."/>
            <person name="Cheng J.-F."/>
            <person name="Hugenholtz P."/>
            <person name="Woyke T."/>
            <person name="Wu D."/>
            <person name="Spring S."/>
            <person name="Schroeder M."/>
            <person name="Brambilla E."/>
            <person name="Klenk H.-P."/>
            <person name="Eisen J.A."/>
        </authorList>
    </citation>
    <scope>NUCLEOTIDE SEQUENCE [LARGE SCALE GENOMIC DNA]</scope>
    <source>
        <strain evidence="5">DSM 8271 / FlGlyR</strain>
    </source>
</reference>
<dbReference type="GO" id="GO:0003677">
    <property type="term" value="F:DNA binding"/>
    <property type="evidence" value="ECO:0007669"/>
    <property type="project" value="UniProtKB-UniRule"/>
</dbReference>
<dbReference type="Pfam" id="PF00440">
    <property type="entry name" value="TetR_N"/>
    <property type="match status" value="1"/>
</dbReference>
<evidence type="ECO:0000259" key="3">
    <source>
        <dbReference type="PROSITE" id="PS50977"/>
    </source>
</evidence>
<keyword evidence="5" id="KW-1185">Reference proteome</keyword>
<sequence length="211" mass="24116">MSSTDDRRILRTKSAIRAALISLIEEKGFEALSVKDLMTKANLNRGTFYLHYQDKFDLLDQTLEEITRDVESILMEFITLLPEGLKDNPLPSSIIIKMFNYFDANAALMQVVFETKGYFALQSKIKKVMWKNLFEKQSAKFIKTENLLVPSEYLTAYISAAHFGMIQEWLERGRRETPEQMARILMNLSFHGPLFSAGVLAPAIAPKPDTI</sequence>
<feature type="DNA-binding region" description="H-T-H motif" evidence="2">
    <location>
        <begin position="33"/>
        <end position="52"/>
    </location>
</feature>
<dbReference type="AlphaFoldDB" id="F0SV64"/>
<accession>F0SV64</accession>
<dbReference type="EMBL" id="CP002547">
    <property type="protein sequence ID" value="ADY55564.1"/>
    <property type="molecule type" value="Genomic_DNA"/>
</dbReference>
<feature type="domain" description="HTH tetR-type" evidence="3">
    <location>
        <begin position="10"/>
        <end position="70"/>
    </location>
</feature>
<keyword evidence="1 2" id="KW-0238">DNA-binding</keyword>
<organism evidence="4 5">
    <name type="scientific">Syntrophobotulus glycolicus (strain DSM 8271 / FlGlyR)</name>
    <dbReference type="NCBI Taxonomy" id="645991"/>
    <lineage>
        <taxon>Bacteria</taxon>
        <taxon>Bacillati</taxon>
        <taxon>Bacillota</taxon>
        <taxon>Clostridia</taxon>
        <taxon>Eubacteriales</taxon>
        <taxon>Desulfitobacteriaceae</taxon>
        <taxon>Syntrophobotulus</taxon>
    </lineage>
</organism>
<evidence type="ECO:0000256" key="2">
    <source>
        <dbReference type="PROSITE-ProRule" id="PRU00335"/>
    </source>
</evidence>
<dbReference type="RefSeq" id="WP_013624434.1">
    <property type="nucleotide sequence ID" value="NC_015172.1"/>
</dbReference>
<dbReference type="STRING" id="645991.Sgly_1250"/>
<dbReference type="Pfam" id="PF14278">
    <property type="entry name" value="TetR_C_8"/>
    <property type="match status" value="1"/>
</dbReference>
<dbReference type="SUPFAM" id="SSF46689">
    <property type="entry name" value="Homeodomain-like"/>
    <property type="match status" value="1"/>
</dbReference>
<dbReference type="PANTHER" id="PTHR43479">
    <property type="entry name" value="ACREF/ENVCD OPERON REPRESSOR-RELATED"/>
    <property type="match status" value="1"/>
</dbReference>
<dbReference type="Proteomes" id="UP000007488">
    <property type="component" value="Chromosome"/>
</dbReference>
<evidence type="ECO:0000313" key="5">
    <source>
        <dbReference type="Proteomes" id="UP000007488"/>
    </source>
</evidence>
<name>F0SV64_SYNGF</name>
<dbReference type="eggNOG" id="COG1309">
    <property type="taxonomic scope" value="Bacteria"/>
</dbReference>
<reference evidence="4 5" key="1">
    <citation type="journal article" date="2011" name="Stand. Genomic Sci.">
        <title>Complete genome sequence of Syntrophobotulus glycolicus type strain (FlGlyR).</title>
        <authorList>
            <person name="Han C."/>
            <person name="Mwirichia R."/>
            <person name="Chertkov O."/>
            <person name="Held B."/>
            <person name="Lapidus A."/>
            <person name="Nolan M."/>
            <person name="Lucas S."/>
            <person name="Hammon N."/>
            <person name="Deshpande S."/>
            <person name="Cheng J.F."/>
            <person name="Tapia R."/>
            <person name="Goodwin L."/>
            <person name="Pitluck S."/>
            <person name="Huntemann M."/>
            <person name="Liolios K."/>
            <person name="Ivanova N."/>
            <person name="Pagani I."/>
            <person name="Mavromatis K."/>
            <person name="Ovchinikova G."/>
            <person name="Pati A."/>
            <person name="Chen A."/>
            <person name="Palaniappan K."/>
            <person name="Land M."/>
            <person name="Hauser L."/>
            <person name="Brambilla E.M."/>
            <person name="Rohde M."/>
            <person name="Spring S."/>
            <person name="Sikorski J."/>
            <person name="Goker M."/>
            <person name="Woyke T."/>
            <person name="Bristow J."/>
            <person name="Eisen J.A."/>
            <person name="Markowitz V."/>
            <person name="Hugenholtz P."/>
            <person name="Kyrpides N.C."/>
            <person name="Klenk H.P."/>
            <person name="Detter J.C."/>
        </authorList>
    </citation>
    <scope>NUCLEOTIDE SEQUENCE [LARGE SCALE GENOMIC DNA]</scope>
    <source>
        <strain evidence="5">DSM 8271 / FlGlyR</strain>
    </source>
</reference>
<dbReference type="InterPro" id="IPR039532">
    <property type="entry name" value="TetR_C_Firmicutes"/>
</dbReference>
<dbReference type="KEGG" id="sgy:Sgly_1250"/>
<proteinExistence type="predicted"/>
<protein>
    <submittedName>
        <fullName evidence="4">Regulatory protein TetR</fullName>
    </submittedName>
</protein>
<dbReference type="PANTHER" id="PTHR43479:SF7">
    <property type="entry name" value="TETR-FAMILY TRANSCRIPTIONAL REGULATOR"/>
    <property type="match status" value="1"/>
</dbReference>
<dbReference type="Gene3D" id="1.10.357.10">
    <property type="entry name" value="Tetracycline Repressor, domain 2"/>
    <property type="match status" value="1"/>
</dbReference>
<dbReference type="InterPro" id="IPR050624">
    <property type="entry name" value="HTH-type_Tx_Regulator"/>
</dbReference>
<evidence type="ECO:0000313" key="4">
    <source>
        <dbReference type="EMBL" id="ADY55564.1"/>
    </source>
</evidence>
<dbReference type="HOGENOM" id="CLU_087539_0_0_9"/>
<gene>
    <name evidence="4" type="ordered locus">Sgly_1250</name>
</gene>